<organism evidence="1 2">
    <name type="scientific">Elsinoe ampelina</name>
    <dbReference type="NCBI Taxonomy" id="302913"/>
    <lineage>
        <taxon>Eukaryota</taxon>
        <taxon>Fungi</taxon>
        <taxon>Dikarya</taxon>
        <taxon>Ascomycota</taxon>
        <taxon>Pezizomycotina</taxon>
        <taxon>Dothideomycetes</taxon>
        <taxon>Dothideomycetidae</taxon>
        <taxon>Myriangiales</taxon>
        <taxon>Elsinoaceae</taxon>
        <taxon>Elsinoe</taxon>
    </lineage>
</organism>
<evidence type="ECO:0000313" key="2">
    <source>
        <dbReference type="Proteomes" id="UP000799538"/>
    </source>
</evidence>
<protein>
    <submittedName>
        <fullName evidence="1">Uncharacterized protein</fullName>
    </submittedName>
</protein>
<dbReference type="Proteomes" id="UP000799538">
    <property type="component" value="Unassembled WGS sequence"/>
</dbReference>
<accession>A0A6A6G4Z5</accession>
<name>A0A6A6G4Z5_9PEZI</name>
<reference evidence="2" key="1">
    <citation type="journal article" date="2020" name="Stud. Mycol.">
        <title>101 Dothideomycetes genomes: A test case for predicting lifestyles and emergence of pathogens.</title>
        <authorList>
            <person name="Haridas S."/>
            <person name="Albert R."/>
            <person name="Binder M."/>
            <person name="Bloem J."/>
            <person name="LaButti K."/>
            <person name="Salamov A."/>
            <person name="Andreopoulos B."/>
            <person name="Baker S."/>
            <person name="Barry K."/>
            <person name="Bills G."/>
            <person name="Bluhm B."/>
            <person name="Cannon C."/>
            <person name="Castanera R."/>
            <person name="Culley D."/>
            <person name="Daum C."/>
            <person name="Ezra D."/>
            <person name="Gonzalez J."/>
            <person name="Henrissat B."/>
            <person name="Kuo A."/>
            <person name="Liang C."/>
            <person name="Lipzen A."/>
            <person name="Lutzoni F."/>
            <person name="Magnuson J."/>
            <person name="Mondo S."/>
            <person name="Nolan M."/>
            <person name="Ohm R."/>
            <person name="Pangilinan J."/>
            <person name="Park H.-J."/>
            <person name="Ramirez L."/>
            <person name="Alfaro M."/>
            <person name="Sun H."/>
            <person name="Tritt A."/>
            <person name="Yoshinaga Y."/>
            <person name="Zwiers L.-H."/>
            <person name="Turgeon B."/>
            <person name="Goodwin S."/>
            <person name="Spatafora J."/>
            <person name="Crous P."/>
            <person name="Grigoriev I."/>
        </authorList>
    </citation>
    <scope>NUCLEOTIDE SEQUENCE [LARGE SCALE GENOMIC DNA]</scope>
    <source>
        <strain evidence="2">CECT 20119</strain>
    </source>
</reference>
<dbReference type="EMBL" id="ML992512">
    <property type="protein sequence ID" value="KAF2220684.1"/>
    <property type="molecule type" value="Genomic_DNA"/>
</dbReference>
<sequence>MYAMVTNEKAAMQFLRCRTPLPCRVPVRYNEDLEPAFAPVHEPYVSSFLGPMSVHPYEASIKRLGEDTSDSLGPSLAALTFFMTNGDQTPHLKHTPSTPLLNLSCSLSNSSIALSTCSDHPWTSASRAYASCPSLVRPLCCSTCASRSIQMAKLSITAAGVGRAEAMSLRDWRAEEEREEYMISCLGRSWVEEYVSEVRLVKLEGEWGGVCCGLGGGVSKMVEKMVWILVGS</sequence>
<gene>
    <name evidence="1" type="ORF">BDZ85DRAFT_29818</name>
</gene>
<evidence type="ECO:0000313" key="1">
    <source>
        <dbReference type="EMBL" id="KAF2220684.1"/>
    </source>
</evidence>
<keyword evidence="2" id="KW-1185">Reference proteome</keyword>
<dbReference type="AlphaFoldDB" id="A0A6A6G4Z5"/>
<proteinExistence type="predicted"/>